<dbReference type="Proteomes" id="UP000215367">
    <property type="component" value="Unassembled WGS sequence"/>
</dbReference>
<evidence type="ECO:0008006" key="3">
    <source>
        <dbReference type="Google" id="ProtNLM"/>
    </source>
</evidence>
<dbReference type="Gene3D" id="1.50.10.20">
    <property type="match status" value="1"/>
</dbReference>
<geneLocation type="plasmid" evidence="1">
    <name>unnamed</name>
</geneLocation>
<dbReference type="SUPFAM" id="SSF48239">
    <property type="entry name" value="Terpenoid cyclases/Protein prenyltransferases"/>
    <property type="match status" value="1"/>
</dbReference>
<dbReference type="RefSeq" id="WP_094304995.1">
    <property type="nucleotide sequence ID" value="NZ_NOWT01000018.1"/>
</dbReference>
<name>A0A235HAZ2_AZOBR</name>
<evidence type="ECO:0000313" key="2">
    <source>
        <dbReference type="Proteomes" id="UP000215367"/>
    </source>
</evidence>
<sequence>MAATGPSAPGRDVWARRALADVAKMLTLQDRTPHSPTYGCFDRNHWHYKIIDFPSGMAQEFVWPLALAATSDLPDNPFRRSAALRDWVEAGLDFARRASHLDGSCDDYFPYERATGAAAFSLLAGLESYRLMELERPDLLAFFERRTGWLARHRESGQLSNHEALVVACLIRLSDLTGTDRWNGAIRDRLDRLLSWQTREGWFREYEGCDPGYLTLTIGLLAMIDRWRPGYALREPLDRAVRFAAELMHPDGSYGGEYTSRNTHNYFPHGFEMVGDRLPEALAMNDRHRAALEAGRGPCYADDHILGHHAWSYLLAWREHRPERPAPRAEPDGRHWFPEAGLLVERRGGRALFAGLNKGGAFTLFRDGAPVLSDTQISLRVAHGGRARTAVAHLVDRYPVALDDDTVTVSGGFGWAKHTQMTVFRMVLLRVVMTTAGRFFPNLIRRMLQTMLIAGRRPAPFRFCRSFRWEGAELVVEDRVEGDGWRSVESAGLGGHQTSIYVVMSRVFTPAQLQPWCDLTPLVKDLDDGQPLTLVRRF</sequence>
<proteinExistence type="predicted"/>
<dbReference type="EMBL" id="NOWT01000018">
    <property type="protein sequence ID" value="OYD82908.1"/>
    <property type="molecule type" value="Genomic_DNA"/>
</dbReference>
<dbReference type="InterPro" id="IPR008930">
    <property type="entry name" value="Terpenoid_cyclase/PrenylTrfase"/>
</dbReference>
<comment type="caution">
    <text evidence="1">The sequence shown here is derived from an EMBL/GenBank/DDBJ whole genome shotgun (WGS) entry which is preliminary data.</text>
</comment>
<reference evidence="1 2" key="1">
    <citation type="submission" date="2017-07" db="EMBL/GenBank/DDBJ databases">
        <title>Whole genome sequence of Azospirillum brasilense 2A1, a potential biofertilizer strain.</title>
        <authorList>
            <person name="Fontana C.A."/>
            <person name="Toffoli L.M."/>
            <person name="Salazar S.M."/>
            <person name="Puglisi E."/>
            <person name="Pedraza R."/>
            <person name="Bassi D."/>
            <person name="Cocconcelli P.S."/>
        </authorList>
    </citation>
    <scope>NUCLEOTIDE SEQUENCE [LARGE SCALE GENOMIC DNA]</scope>
    <source>
        <strain evidence="1 2">2A1</strain>
        <plasmid evidence="1">unnamed</plasmid>
    </source>
</reference>
<accession>A0A235HAZ2</accession>
<evidence type="ECO:0000313" key="1">
    <source>
        <dbReference type="EMBL" id="OYD82908.1"/>
    </source>
</evidence>
<organism evidence="1 2">
    <name type="scientific">Azospirillum brasilense</name>
    <dbReference type="NCBI Taxonomy" id="192"/>
    <lineage>
        <taxon>Bacteria</taxon>
        <taxon>Pseudomonadati</taxon>
        <taxon>Pseudomonadota</taxon>
        <taxon>Alphaproteobacteria</taxon>
        <taxon>Rhodospirillales</taxon>
        <taxon>Azospirillaceae</taxon>
        <taxon>Azospirillum</taxon>
    </lineage>
</organism>
<keyword evidence="1" id="KW-0614">Plasmid</keyword>
<dbReference type="AlphaFoldDB" id="A0A235HAZ2"/>
<protein>
    <recommendedName>
        <fullName evidence="3">Heparinase II/III-like protein</fullName>
    </recommendedName>
</protein>
<gene>
    <name evidence="1" type="ORF">CHT98_18650</name>
</gene>